<evidence type="ECO:0000313" key="1">
    <source>
        <dbReference type="EMBL" id="KZC04020.1"/>
    </source>
</evidence>
<dbReference type="EMBL" id="KQ434773">
    <property type="protein sequence ID" value="KZC04020.1"/>
    <property type="molecule type" value="Genomic_DNA"/>
</dbReference>
<evidence type="ECO:0000313" key="2">
    <source>
        <dbReference type="Proteomes" id="UP000076502"/>
    </source>
</evidence>
<accession>A0A154NYS2</accession>
<name>A0A154NYS2_DUFNO</name>
<proteinExistence type="predicted"/>
<dbReference type="AlphaFoldDB" id="A0A154NYS2"/>
<keyword evidence="2" id="KW-1185">Reference proteome</keyword>
<sequence>MSAIHNATSIGDFCPKLSGCSPVINSSDSTFTIIIFGSLLGSPLNRGILLDIKYLGNIPVELAKLRENR</sequence>
<protein>
    <submittedName>
        <fullName evidence="1">Uncharacterized protein</fullName>
    </submittedName>
</protein>
<reference evidence="1 2" key="1">
    <citation type="submission" date="2015-07" db="EMBL/GenBank/DDBJ databases">
        <title>The genome of Dufourea novaeangliae.</title>
        <authorList>
            <person name="Pan H."/>
            <person name="Kapheim K."/>
        </authorList>
    </citation>
    <scope>NUCLEOTIDE SEQUENCE [LARGE SCALE GENOMIC DNA]</scope>
    <source>
        <strain evidence="1">0120121106</strain>
        <tissue evidence="1">Whole body</tissue>
    </source>
</reference>
<gene>
    <name evidence="1" type="ORF">WN55_01281</name>
</gene>
<organism evidence="1 2">
    <name type="scientific">Dufourea novaeangliae</name>
    <name type="common">Sweat bee</name>
    <dbReference type="NCBI Taxonomy" id="178035"/>
    <lineage>
        <taxon>Eukaryota</taxon>
        <taxon>Metazoa</taxon>
        <taxon>Ecdysozoa</taxon>
        <taxon>Arthropoda</taxon>
        <taxon>Hexapoda</taxon>
        <taxon>Insecta</taxon>
        <taxon>Pterygota</taxon>
        <taxon>Neoptera</taxon>
        <taxon>Endopterygota</taxon>
        <taxon>Hymenoptera</taxon>
        <taxon>Apocrita</taxon>
        <taxon>Aculeata</taxon>
        <taxon>Apoidea</taxon>
        <taxon>Anthophila</taxon>
        <taxon>Halictidae</taxon>
        <taxon>Rophitinae</taxon>
        <taxon>Dufourea</taxon>
    </lineage>
</organism>
<dbReference type="Proteomes" id="UP000076502">
    <property type="component" value="Unassembled WGS sequence"/>
</dbReference>